<accession>A0A4C1YXR4</accession>
<dbReference type="EMBL" id="BGZK01001443">
    <property type="protein sequence ID" value="GBP80040.1"/>
    <property type="molecule type" value="Genomic_DNA"/>
</dbReference>
<feature type="compositionally biased region" description="Basic and acidic residues" evidence="1">
    <location>
        <begin position="51"/>
        <end position="65"/>
    </location>
</feature>
<gene>
    <name evidence="2" type="ORF">EVAR_53180_1</name>
</gene>
<protein>
    <submittedName>
        <fullName evidence="2">Uncharacterized protein</fullName>
    </submittedName>
</protein>
<dbReference type="AlphaFoldDB" id="A0A4C1YXR4"/>
<reference evidence="2 3" key="1">
    <citation type="journal article" date="2019" name="Commun. Biol.">
        <title>The bagworm genome reveals a unique fibroin gene that provides high tensile strength.</title>
        <authorList>
            <person name="Kono N."/>
            <person name="Nakamura H."/>
            <person name="Ohtoshi R."/>
            <person name="Tomita M."/>
            <person name="Numata K."/>
            <person name="Arakawa K."/>
        </authorList>
    </citation>
    <scope>NUCLEOTIDE SEQUENCE [LARGE SCALE GENOMIC DNA]</scope>
</reference>
<comment type="caution">
    <text evidence="2">The sequence shown here is derived from an EMBL/GenBank/DDBJ whole genome shotgun (WGS) entry which is preliminary data.</text>
</comment>
<name>A0A4C1YXR4_EUMVA</name>
<proteinExistence type="predicted"/>
<evidence type="ECO:0000313" key="2">
    <source>
        <dbReference type="EMBL" id="GBP80040.1"/>
    </source>
</evidence>
<organism evidence="2 3">
    <name type="scientific">Eumeta variegata</name>
    <name type="common">Bagworm moth</name>
    <name type="synonym">Eumeta japonica</name>
    <dbReference type="NCBI Taxonomy" id="151549"/>
    <lineage>
        <taxon>Eukaryota</taxon>
        <taxon>Metazoa</taxon>
        <taxon>Ecdysozoa</taxon>
        <taxon>Arthropoda</taxon>
        <taxon>Hexapoda</taxon>
        <taxon>Insecta</taxon>
        <taxon>Pterygota</taxon>
        <taxon>Neoptera</taxon>
        <taxon>Endopterygota</taxon>
        <taxon>Lepidoptera</taxon>
        <taxon>Glossata</taxon>
        <taxon>Ditrysia</taxon>
        <taxon>Tineoidea</taxon>
        <taxon>Psychidae</taxon>
        <taxon>Oiketicinae</taxon>
        <taxon>Eumeta</taxon>
    </lineage>
</organism>
<keyword evidence="3" id="KW-1185">Reference proteome</keyword>
<feature type="region of interest" description="Disordered" evidence="1">
    <location>
        <begin position="39"/>
        <end position="80"/>
    </location>
</feature>
<dbReference type="Proteomes" id="UP000299102">
    <property type="component" value="Unassembled WGS sequence"/>
</dbReference>
<evidence type="ECO:0000256" key="1">
    <source>
        <dbReference type="SAM" id="MobiDB-lite"/>
    </source>
</evidence>
<sequence>MRLRTKATKLMDAFKRAPSAARAVGRALAVKTNNLQFSNNLTRFPGSTAPRDGDRRAARGGRAEAARPAPARPRGDRCPV</sequence>
<evidence type="ECO:0000313" key="3">
    <source>
        <dbReference type="Proteomes" id="UP000299102"/>
    </source>
</evidence>